<proteinExistence type="predicted"/>
<gene>
    <name evidence="1" type="ORF">GCM10012287_56470</name>
</gene>
<dbReference type="EMBL" id="BMMP01000030">
    <property type="protein sequence ID" value="GGO58398.1"/>
    <property type="molecule type" value="Genomic_DNA"/>
</dbReference>
<accession>A0ABQ2MV00</accession>
<organism evidence="1 2">
    <name type="scientific">Streptomyces daqingensis</name>
    <dbReference type="NCBI Taxonomy" id="1472640"/>
    <lineage>
        <taxon>Bacteria</taxon>
        <taxon>Bacillati</taxon>
        <taxon>Actinomycetota</taxon>
        <taxon>Actinomycetes</taxon>
        <taxon>Kitasatosporales</taxon>
        <taxon>Streptomycetaceae</taxon>
        <taxon>Streptomyces</taxon>
    </lineage>
</organism>
<keyword evidence="2" id="KW-1185">Reference proteome</keyword>
<reference evidence="2" key="1">
    <citation type="journal article" date="2019" name="Int. J. Syst. Evol. Microbiol.">
        <title>The Global Catalogue of Microorganisms (GCM) 10K type strain sequencing project: providing services to taxonomists for standard genome sequencing and annotation.</title>
        <authorList>
            <consortium name="The Broad Institute Genomics Platform"/>
            <consortium name="The Broad Institute Genome Sequencing Center for Infectious Disease"/>
            <person name="Wu L."/>
            <person name="Ma J."/>
        </authorList>
    </citation>
    <scope>NUCLEOTIDE SEQUENCE [LARGE SCALE GENOMIC DNA]</scope>
    <source>
        <strain evidence="2">CGMCC 4.7178</strain>
    </source>
</reference>
<evidence type="ECO:0000313" key="1">
    <source>
        <dbReference type="EMBL" id="GGO58398.1"/>
    </source>
</evidence>
<sequence length="129" mass="14386">MRPARQHTRDWPAPYVSVACRMGTHTECTEGNPRPVPRSSAVIYEICTCTWCHPRYEGATPNTTGPVVSISSETVRPGDVIQIGGQPFEVADMVALPHQAKQLRFETGETLTMHIRTRLAAVRMRGRGW</sequence>
<comment type="caution">
    <text evidence="1">The sequence shown here is derived from an EMBL/GenBank/DDBJ whole genome shotgun (WGS) entry which is preliminary data.</text>
</comment>
<name>A0ABQ2MV00_9ACTN</name>
<protein>
    <submittedName>
        <fullName evidence="1">Uncharacterized protein</fullName>
    </submittedName>
</protein>
<evidence type="ECO:0000313" key="2">
    <source>
        <dbReference type="Proteomes" id="UP000631535"/>
    </source>
</evidence>
<dbReference type="Proteomes" id="UP000631535">
    <property type="component" value="Unassembled WGS sequence"/>
</dbReference>